<evidence type="ECO:0000313" key="1">
    <source>
        <dbReference type="EMBL" id="CAD8140647.1"/>
    </source>
</evidence>
<dbReference type="AlphaFoldDB" id="A0A8S1SMV8"/>
<protein>
    <submittedName>
        <fullName evidence="1">Uncharacterized protein</fullName>
    </submittedName>
</protein>
<reference evidence="1" key="1">
    <citation type="submission" date="2021-01" db="EMBL/GenBank/DDBJ databases">
        <authorList>
            <consortium name="Genoscope - CEA"/>
            <person name="William W."/>
        </authorList>
    </citation>
    <scope>NUCLEOTIDE SEQUENCE</scope>
</reference>
<name>A0A8S1SMV8_PAROT</name>
<gene>
    <name evidence="1" type="ORF">POCTA_138.1.T0120012</name>
</gene>
<keyword evidence="2" id="KW-1185">Reference proteome</keyword>
<proteinExistence type="predicted"/>
<comment type="caution">
    <text evidence="1">The sequence shown here is derived from an EMBL/GenBank/DDBJ whole genome shotgun (WGS) entry which is preliminary data.</text>
</comment>
<dbReference type="EMBL" id="CAJJDP010000011">
    <property type="protein sequence ID" value="CAD8140647.1"/>
    <property type="molecule type" value="Genomic_DNA"/>
</dbReference>
<accession>A0A8S1SMV8</accession>
<evidence type="ECO:0000313" key="2">
    <source>
        <dbReference type="Proteomes" id="UP000683925"/>
    </source>
</evidence>
<dbReference type="Proteomes" id="UP000683925">
    <property type="component" value="Unassembled WGS sequence"/>
</dbReference>
<sequence length="107" mass="12668">MNWKLDCHLEYREESFEIVRSWKLTYIGGSYGQNGLNLDQGKSFQRSFKFQLIVPVNLVQQLKIKTGIKLEELPENIQNSRFLICFQGLQNLLLHLRDRYYNSQGNN</sequence>
<organism evidence="1 2">
    <name type="scientific">Paramecium octaurelia</name>
    <dbReference type="NCBI Taxonomy" id="43137"/>
    <lineage>
        <taxon>Eukaryota</taxon>
        <taxon>Sar</taxon>
        <taxon>Alveolata</taxon>
        <taxon>Ciliophora</taxon>
        <taxon>Intramacronucleata</taxon>
        <taxon>Oligohymenophorea</taxon>
        <taxon>Peniculida</taxon>
        <taxon>Parameciidae</taxon>
        <taxon>Paramecium</taxon>
    </lineage>
</organism>